<dbReference type="GO" id="GO:0019029">
    <property type="term" value="C:helical viral capsid"/>
    <property type="evidence" value="ECO:0007669"/>
    <property type="project" value="UniProtKB-KW"/>
</dbReference>
<keyword evidence="11" id="KW-1133">Transmembrane helix</keyword>
<dbReference type="InterPro" id="IPR002021">
    <property type="entry name" value="Paramyx_ncap"/>
</dbReference>
<keyword evidence="11" id="KW-0812">Transmembrane</keyword>
<dbReference type="GO" id="GO:0005198">
    <property type="term" value="F:structural molecule activity"/>
    <property type="evidence" value="ECO:0007669"/>
    <property type="project" value="InterPro"/>
</dbReference>
<feature type="compositionally biased region" description="Acidic residues" evidence="10">
    <location>
        <begin position="456"/>
        <end position="465"/>
    </location>
</feature>
<feature type="transmembrane region" description="Helical" evidence="11">
    <location>
        <begin position="73"/>
        <end position="104"/>
    </location>
</feature>
<dbReference type="GO" id="GO:0030430">
    <property type="term" value="C:host cell cytoplasm"/>
    <property type="evidence" value="ECO:0007669"/>
    <property type="project" value="UniProtKB-SubCell"/>
</dbReference>
<dbReference type="GO" id="GO:1990904">
    <property type="term" value="C:ribonucleoprotein complex"/>
    <property type="evidence" value="ECO:0007669"/>
    <property type="project" value="UniProtKB-KW"/>
</dbReference>
<proteinExistence type="inferred from homology"/>
<keyword evidence="7 9" id="KW-1035">Host cytoplasm</keyword>
<comment type="similarity">
    <text evidence="1 9">Belongs to the paramyxoviruses nucleocapsid family.</text>
</comment>
<evidence type="ECO:0000256" key="8">
    <source>
        <dbReference type="ARBA" id="ARBA00023274"/>
    </source>
</evidence>
<evidence type="ECO:0000256" key="9">
    <source>
        <dbReference type="RuleBase" id="RU361245"/>
    </source>
</evidence>
<protein>
    <recommendedName>
        <fullName evidence="9">Nucleocapsid</fullName>
    </recommendedName>
    <alternativeName>
        <fullName evidence="9">Nucleocapsid protein</fullName>
    </alternativeName>
</protein>
<dbReference type="Proteomes" id="UP001255068">
    <property type="component" value="Segment"/>
</dbReference>
<dbReference type="GO" id="GO:0019013">
    <property type="term" value="C:viral nucleocapsid"/>
    <property type="evidence" value="ECO:0007669"/>
    <property type="project" value="UniProtKB-KW"/>
</dbReference>
<dbReference type="GO" id="GO:0003723">
    <property type="term" value="F:RNA binding"/>
    <property type="evidence" value="ECO:0007669"/>
    <property type="project" value="UniProtKB-KW"/>
</dbReference>
<evidence type="ECO:0000256" key="2">
    <source>
        <dbReference type="ARBA" id="ARBA00022497"/>
    </source>
</evidence>
<organism evidence="12 13">
    <name type="scientific">Wufeng Eothenomys melanogaster jeilongvirus 1</name>
    <dbReference type="NCBI Taxonomy" id="2928990"/>
    <lineage>
        <taxon>Viruses</taxon>
        <taxon>Riboviria</taxon>
        <taxon>Orthornavirae</taxon>
        <taxon>Negarnaviricota</taxon>
        <taxon>Haploviricotina</taxon>
        <taxon>Monjiviricetes</taxon>
        <taxon>Mononegavirales</taxon>
        <taxon>Paramyxoviridae</taxon>
        <taxon>Orthoparamyxovirinae</taxon>
        <taxon>Jeilongvirus</taxon>
        <taxon>Jeilongvirus eothenomysis</taxon>
    </lineage>
</organism>
<keyword evidence="5 9" id="KW-0694">RNA-binding</keyword>
<comment type="subunit">
    <text evidence="9">Homomultimer; forms the nucleocapsid. Binds to the viral genomic RNA. N0 interacts with the phosphoprotein (via N-terminus); this interaction allows P to chaperon N0 to avoid N polymerization before encapsidation. Interacts as N-RNA template with the phosphoprotein (via C-terminus); this interaction positions the polymerase on the template.</text>
</comment>
<keyword evidence="6 9" id="KW-0543">Viral nucleoprotein</keyword>
<dbReference type="EMBL" id="OM030330">
    <property type="protein sequence ID" value="UOL48903.1"/>
    <property type="molecule type" value="Viral_cRNA"/>
</dbReference>
<evidence type="ECO:0000256" key="11">
    <source>
        <dbReference type="SAM" id="Phobius"/>
    </source>
</evidence>
<evidence type="ECO:0000256" key="5">
    <source>
        <dbReference type="ARBA" id="ARBA00022884"/>
    </source>
</evidence>
<keyword evidence="13" id="KW-1185">Reference proteome</keyword>
<evidence type="ECO:0000256" key="4">
    <source>
        <dbReference type="ARBA" id="ARBA00022844"/>
    </source>
</evidence>
<name>A0A8T9KLD5_9MONO</name>
<evidence type="ECO:0000256" key="6">
    <source>
        <dbReference type="ARBA" id="ARBA00023086"/>
    </source>
</evidence>
<evidence type="ECO:0000256" key="10">
    <source>
        <dbReference type="SAM" id="MobiDB-lite"/>
    </source>
</evidence>
<sequence>MIIMKNYDLGTRFLLTGSGFGLRKMANLTEVLGEFRNFKNNPPKRGTLSAGIQGLKRTVLVPVPMMKDPKGRFIFMTLCLQLVWSGSASPAIMTGAFLSLLSIFADNPSAMIRSLFNDPDVEIQFAEVSEADEDGIKLATRGRNMDAYEKEIGRMAMANPASGISVYPFLVKDYRRIIPKSSEDLQVAIQTVTAQIWILLTKAVTASATASDSENRRWQKYEQQRRADADYRLSDAWRTYARERIASDLSIRRYMVEILIDANKAAPPKARILELISDVGNYISEAGMAGFFLTIKYGIETKYPALALNELQADLATVLGLMKTYTTMGERAPFMVILENSEQTKFSPGSYPLLWSYAMGVGANLDRAVNNLNYTKGFLEQSFYDLGAHMVAKMEGSVNRTVAAELGLSEDQISQVKNLVNQDAGGTSQGSRNVTMKKYTSTPFNPDLVEGILEEEAEDEADEDLITPKSYKGTGYNSDPYPSSYDKEYSNTTKAVIEDLNPQRKAKNLSKMKADIDNILKMKAKPQGVPLPDSVSDDLKVKPPRPQSTDLDALNA</sequence>
<reference evidence="12" key="1">
    <citation type="submission" date="2021-12" db="EMBL/GenBank/DDBJ databases">
        <authorList>
            <person name="Tan Z.-Z."/>
            <person name="Pan Y.-F."/>
            <person name="Zhang Y.-Z."/>
        </authorList>
    </citation>
    <scope>NUCLEOTIDE SEQUENCE</scope>
    <source>
        <strain evidence="12">WFS_RongShu</strain>
    </source>
</reference>
<accession>A0A8T9KLD5</accession>
<keyword evidence="2 9" id="KW-1139">Helical capsid protein</keyword>
<evidence type="ECO:0000313" key="12">
    <source>
        <dbReference type="EMBL" id="UOL48903.1"/>
    </source>
</evidence>
<evidence type="ECO:0000256" key="1">
    <source>
        <dbReference type="ARBA" id="ARBA00007642"/>
    </source>
</evidence>
<feature type="region of interest" description="Disordered" evidence="10">
    <location>
        <begin position="524"/>
        <end position="556"/>
    </location>
</feature>
<keyword evidence="4 9" id="KW-0946">Virion</keyword>
<evidence type="ECO:0000256" key="3">
    <source>
        <dbReference type="ARBA" id="ARBA00022561"/>
    </source>
</evidence>
<dbReference type="Pfam" id="PF00973">
    <property type="entry name" value="Paramyxo_ncap"/>
    <property type="match status" value="1"/>
</dbReference>
<evidence type="ECO:0000256" key="7">
    <source>
        <dbReference type="ARBA" id="ARBA00023200"/>
    </source>
</evidence>
<keyword evidence="11" id="KW-0472">Membrane</keyword>
<keyword evidence="3 9" id="KW-0167">Capsid protein</keyword>
<comment type="subcellular location">
    <subcellularLocation>
        <location evidence="9">Virion</location>
    </subcellularLocation>
    <subcellularLocation>
        <location evidence="9">Host cytoplasm</location>
    </subcellularLocation>
</comment>
<comment type="function">
    <text evidence="9">Forms the helical nucleocapsid (NC), protecting the genome from nucleases.</text>
</comment>
<keyword evidence="8 9" id="KW-0687">Ribonucleoprotein</keyword>
<evidence type="ECO:0000313" key="13">
    <source>
        <dbReference type="Proteomes" id="UP001255068"/>
    </source>
</evidence>
<feature type="region of interest" description="Disordered" evidence="10">
    <location>
        <begin position="456"/>
        <end position="484"/>
    </location>
</feature>